<evidence type="ECO:0000256" key="2">
    <source>
        <dbReference type="ARBA" id="ARBA00022898"/>
    </source>
</evidence>
<accession>A0A382R5F0</accession>
<feature type="non-terminal residue" evidence="3">
    <location>
        <position position="279"/>
    </location>
</feature>
<name>A0A382R5F0_9ZZZZ</name>
<reference evidence="3" key="1">
    <citation type="submission" date="2018-05" db="EMBL/GenBank/DDBJ databases">
        <authorList>
            <person name="Lanie J.A."/>
            <person name="Ng W.-L."/>
            <person name="Kazmierczak K.M."/>
            <person name="Andrzejewski T.M."/>
            <person name="Davidsen T.M."/>
            <person name="Wayne K.J."/>
            <person name="Tettelin H."/>
            <person name="Glass J.I."/>
            <person name="Rusch D."/>
            <person name="Podicherti R."/>
            <person name="Tsui H.-C.T."/>
            <person name="Winkler M.E."/>
        </authorList>
    </citation>
    <scope>NUCLEOTIDE SEQUENCE</scope>
</reference>
<dbReference type="SUPFAM" id="SSF53383">
    <property type="entry name" value="PLP-dependent transferases"/>
    <property type="match status" value="1"/>
</dbReference>
<sequence>MFVSNIIETYTNKFAKSNELYQKVRQVIPTGGHLSRDVKPFPVAVEEAIGVIKRDLDGNKLIDYMIGYGALMLGNSHPEVIREVGQRLVTGTHMGTIHPLELEWAEWVKKLIPSAERVRFTGTGTESTLLAMRLARAYTGKHKIVKFNEHFHGWHDYASPGAGITEQTGIPAETMTGTLVIEPNIDELSSVLESRDDIAAVILEPTGGHWGQYPIQNPYFLSNVRELTKKHNVVMIMDEVICGFRISKGGAQAKFSVIPDLTTMAKIVAGGMPGGAVAG</sequence>
<evidence type="ECO:0000313" key="3">
    <source>
        <dbReference type="EMBL" id="SVC92963.1"/>
    </source>
</evidence>
<comment type="cofactor">
    <cofactor evidence="1">
        <name>pyridoxal 5'-phosphate</name>
        <dbReference type="ChEBI" id="CHEBI:597326"/>
    </cofactor>
</comment>
<dbReference type="InterPro" id="IPR049704">
    <property type="entry name" value="Aminotrans_3_PPA_site"/>
</dbReference>
<proteinExistence type="predicted"/>
<dbReference type="GO" id="GO:0008483">
    <property type="term" value="F:transaminase activity"/>
    <property type="evidence" value="ECO:0007669"/>
    <property type="project" value="InterPro"/>
</dbReference>
<dbReference type="EMBL" id="UINC01119266">
    <property type="protein sequence ID" value="SVC92963.1"/>
    <property type="molecule type" value="Genomic_DNA"/>
</dbReference>
<dbReference type="InterPro" id="IPR015422">
    <property type="entry name" value="PyrdxlP-dep_Trfase_small"/>
</dbReference>
<keyword evidence="2" id="KW-0663">Pyridoxal phosphate</keyword>
<dbReference type="AlphaFoldDB" id="A0A382R5F0"/>
<dbReference type="PROSITE" id="PS00600">
    <property type="entry name" value="AA_TRANSFER_CLASS_3"/>
    <property type="match status" value="1"/>
</dbReference>
<protein>
    <recommendedName>
        <fullName evidence="4">Aspartate aminotransferase family protein</fullName>
    </recommendedName>
</protein>
<evidence type="ECO:0000256" key="1">
    <source>
        <dbReference type="ARBA" id="ARBA00001933"/>
    </source>
</evidence>
<dbReference type="InterPro" id="IPR015421">
    <property type="entry name" value="PyrdxlP-dep_Trfase_major"/>
</dbReference>
<dbReference type="InterPro" id="IPR015424">
    <property type="entry name" value="PyrdxlP-dep_Trfase"/>
</dbReference>
<dbReference type="PANTHER" id="PTHR43713:SF3">
    <property type="entry name" value="GLUTAMATE-1-SEMIALDEHYDE 2,1-AMINOMUTASE 1, CHLOROPLASTIC-RELATED"/>
    <property type="match status" value="1"/>
</dbReference>
<dbReference type="Gene3D" id="3.90.1150.10">
    <property type="entry name" value="Aspartate Aminotransferase, domain 1"/>
    <property type="match status" value="1"/>
</dbReference>
<organism evidence="3">
    <name type="scientific">marine metagenome</name>
    <dbReference type="NCBI Taxonomy" id="408172"/>
    <lineage>
        <taxon>unclassified sequences</taxon>
        <taxon>metagenomes</taxon>
        <taxon>ecological metagenomes</taxon>
    </lineage>
</organism>
<gene>
    <name evidence="3" type="ORF">METZ01_LOCUS345817</name>
</gene>
<dbReference type="Gene3D" id="3.40.640.10">
    <property type="entry name" value="Type I PLP-dependent aspartate aminotransferase-like (Major domain)"/>
    <property type="match status" value="1"/>
</dbReference>
<dbReference type="GO" id="GO:0030170">
    <property type="term" value="F:pyridoxal phosphate binding"/>
    <property type="evidence" value="ECO:0007669"/>
    <property type="project" value="InterPro"/>
</dbReference>
<dbReference type="PANTHER" id="PTHR43713">
    <property type="entry name" value="GLUTAMATE-1-SEMIALDEHYDE 2,1-AMINOMUTASE"/>
    <property type="match status" value="1"/>
</dbReference>
<dbReference type="InterPro" id="IPR005814">
    <property type="entry name" value="Aminotrans_3"/>
</dbReference>
<dbReference type="Pfam" id="PF00202">
    <property type="entry name" value="Aminotran_3"/>
    <property type="match status" value="1"/>
</dbReference>
<evidence type="ECO:0008006" key="4">
    <source>
        <dbReference type="Google" id="ProtNLM"/>
    </source>
</evidence>